<dbReference type="GO" id="GO:0016811">
    <property type="term" value="F:hydrolase activity, acting on carbon-nitrogen (but not peptide) bonds, in linear amides"/>
    <property type="evidence" value="ECO:0007669"/>
    <property type="project" value="UniProtKB-ARBA"/>
</dbReference>
<dbReference type="Pfam" id="PF00795">
    <property type="entry name" value="CN_hydrolase"/>
    <property type="match status" value="1"/>
</dbReference>
<dbReference type="EMBL" id="LK021338">
    <property type="protein sequence ID" value="CDQ44039.1"/>
    <property type="molecule type" value="Genomic_DNA"/>
</dbReference>
<feature type="domain" description="CN hydrolase" evidence="2">
    <location>
        <begin position="2"/>
        <end position="262"/>
    </location>
</feature>
<dbReference type="RefSeq" id="WP_030135212.1">
    <property type="nucleotide sequence ID" value="NZ_JAKNRE010000003.1"/>
</dbReference>
<dbReference type="PANTHER" id="PTHR43674">
    <property type="entry name" value="NITRILASE C965.09-RELATED"/>
    <property type="match status" value="1"/>
</dbReference>
<dbReference type="CDD" id="cd07197">
    <property type="entry name" value="nitrilase"/>
    <property type="match status" value="1"/>
</dbReference>
<dbReference type="Proteomes" id="UP000028864">
    <property type="component" value="Unassembled WGS sequence"/>
</dbReference>
<dbReference type="SUPFAM" id="SSF56317">
    <property type="entry name" value="Carbon-nitrogen hydrolase"/>
    <property type="match status" value="1"/>
</dbReference>
<accession>A0AAV2WI95</accession>
<keyword evidence="1 3" id="KW-0378">Hydrolase</keyword>
<reference evidence="3" key="2">
    <citation type="submission" date="2015-09" db="EMBL/GenBank/DDBJ databases">
        <title>Draft genome sequence of Mycobacterium neoaurum DSM 44074.</title>
        <authorList>
            <person name="Croce O."/>
            <person name="Robert C."/>
            <person name="Raoult D."/>
            <person name="Drancourt M."/>
        </authorList>
    </citation>
    <scope>NUCLEOTIDE SEQUENCE</scope>
    <source>
        <strain evidence="3">DSM 44074</strain>
    </source>
</reference>
<sequence length="306" mass="33392">MVLAAAVQLNATLGDVAANLVACRRLADEAGDAGAKVIALPEFFTTGIGFLRELIDTALPVDGPATDLLCDVARRHGAMVGGSFLCRDADGHIRNAYLLADPTGVVGRHDKDLPTMWENAIYTGGSDDGVLTCGELSVGAAVCWELMRTQTVRRMRGRVDLAMTGSGWWSIPPWPPRPLFDRLEKANAATARRAATDFGRYIGAPVVHAAHVGELQCPMPWLPMRYRGYFEGNALITDATGAVLAERSRVDGEGVVLADITLGRVDPSDVAPRRFWLHRRGVLPAAVWHYQRLHGQRWYERNAVNR</sequence>
<dbReference type="AlphaFoldDB" id="A0AAV2WI95"/>
<protein>
    <submittedName>
        <fullName evidence="3">Carbon-nitrogen hydrolase</fullName>
    </submittedName>
</protein>
<reference evidence="3" key="1">
    <citation type="submission" date="2014-05" db="EMBL/GenBank/DDBJ databases">
        <authorList>
            <person name="Urmite Genomes"/>
        </authorList>
    </citation>
    <scope>NUCLEOTIDE SEQUENCE</scope>
    <source>
        <strain evidence="3">DSM 44074</strain>
    </source>
</reference>
<organism evidence="3 4">
    <name type="scientific">Mycolicibacterium neoaurum</name>
    <name type="common">Mycobacterium neoaurum</name>
    <dbReference type="NCBI Taxonomy" id="1795"/>
    <lineage>
        <taxon>Bacteria</taxon>
        <taxon>Bacillati</taxon>
        <taxon>Actinomycetota</taxon>
        <taxon>Actinomycetes</taxon>
        <taxon>Mycobacteriales</taxon>
        <taxon>Mycobacteriaceae</taxon>
        <taxon>Mycolicibacterium</taxon>
    </lineage>
</organism>
<evidence type="ECO:0000313" key="3">
    <source>
        <dbReference type="EMBL" id="CDQ44039.1"/>
    </source>
</evidence>
<gene>
    <name evidence="3" type="ORF">BN1047_01915</name>
</gene>
<proteinExistence type="predicted"/>
<dbReference type="InterPro" id="IPR050345">
    <property type="entry name" value="Aliph_Amidase/BUP"/>
</dbReference>
<evidence type="ECO:0000313" key="4">
    <source>
        <dbReference type="Proteomes" id="UP000028864"/>
    </source>
</evidence>
<dbReference type="PANTHER" id="PTHR43674:SF2">
    <property type="entry name" value="BETA-UREIDOPROPIONASE"/>
    <property type="match status" value="1"/>
</dbReference>
<name>A0AAV2WI95_MYCNE</name>
<evidence type="ECO:0000256" key="1">
    <source>
        <dbReference type="ARBA" id="ARBA00022801"/>
    </source>
</evidence>
<dbReference type="InterPro" id="IPR036526">
    <property type="entry name" value="C-N_Hydrolase_sf"/>
</dbReference>
<evidence type="ECO:0000259" key="2">
    <source>
        <dbReference type="PROSITE" id="PS50263"/>
    </source>
</evidence>
<dbReference type="PROSITE" id="PS50263">
    <property type="entry name" value="CN_HYDROLASE"/>
    <property type="match status" value="1"/>
</dbReference>
<dbReference type="InterPro" id="IPR003010">
    <property type="entry name" value="C-N_Hydrolase"/>
</dbReference>
<dbReference type="Gene3D" id="3.60.110.10">
    <property type="entry name" value="Carbon-nitrogen hydrolase"/>
    <property type="match status" value="1"/>
</dbReference>